<keyword evidence="8" id="KW-0406">Ion transport</keyword>
<keyword evidence="11 12" id="KW-0998">Cell outer membrane</keyword>
<keyword evidence="9 13" id="KW-0798">TonB box</keyword>
<evidence type="ECO:0000256" key="3">
    <source>
        <dbReference type="ARBA" id="ARBA00022452"/>
    </source>
</evidence>
<evidence type="ECO:0000256" key="1">
    <source>
        <dbReference type="ARBA" id="ARBA00004571"/>
    </source>
</evidence>
<keyword evidence="18" id="KW-1185">Reference proteome</keyword>
<evidence type="ECO:0000256" key="7">
    <source>
        <dbReference type="ARBA" id="ARBA00023004"/>
    </source>
</evidence>
<sequence length="709" mass="80659">MKKLFFMGAMSLITSAYAQTIESEKDSTELKTIKLDEVLVSAVRAKQTLPVTFSNLSKSDIAKRNQGQQIPMLLGNLPNVVSYSEDGTGFGATYLSVRGSDLYRTNVTINGIPYNDSESQGTFWYNLSDFASSAENIQLQRGVGTSTNGAGAFGASLNVLTDAVSENPYAEIANFYGSYNTHKHMVKLSTGKINERFELSGRFSKINSNGYRDRASSDLKSYFLQGAYSYKNTLIKALVFGGKEKTQLTWIGIDEATLNKNRKYNPAGKYKDAEGNTRFYDNETDNYQQDHAQLHWVEKWSPFWTTNLAFHYTKGRGHWEMYETWGGATYDKHQITRYALDNDFYGATLSSNFKKNTIDLIFGGAFNKYDGLHFEERVWSEEASKPYQEIVDENWGYKKDGSAFAKITWKFAPQWDLFADIQYRYVHYKADEYKADKAFNFINPKIGVSFSLNENNYFYLSYAKATKEPNRSDYKAAHKEYEKAKKTDPSATIREPRPEKLNDFELGWRYNTPKVKINTNLYYMLYKDQLVLTGRLNDKGYPIRDNSGDSYRAGLEVDASLLLSDKWIWQPNVSVSRNKNIDFHTIKEGKSVNIGNTKLSYSPEFVASSSLTFKPIPNFGATLLTKYVGEQYMSNINEENSKLKSYFVNNLHLSYEINPLKFCKSIVISVTGNNILNAKYVANGTFEDGQAAYFPQAEINYLAGLTLSF</sequence>
<proteinExistence type="inferred from homology"/>
<comment type="subcellular location">
    <subcellularLocation>
        <location evidence="1 12">Cell outer membrane</location>
        <topology evidence="1 12">Multi-pass membrane protein</topology>
    </subcellularLocation>
</comment>
<dbReference type="InterPro" id="IPR012910">
    <property type="entry name" value="Plug_dom"/>
</dbReference>
<keyword evidence="7" id="KW-0408">Iron</keyword>
<dbReference type="Proteomes" id="UP000038055">
    <property type="component" value="Unassembled WGS sequence"/>
</dbReference>
<evidence type="ECO:0000256" key="9">
    <source>
        <dbReference type="ARBA" id="ARBA00023077"/>
    </source>
</evidence>
<keyword evidence="17" id="KW-0675">Receptor</keyword>
<dbReference type="STRING" id="28189.CCYN74_10171"/>
<dbReference type="eggNOG" id="COG4772">
    <property type="taxonomic scope" value="Bacteria"/>
</dbReference>
<evidence type="ECO:0000256" key="13">
    <source>
        <dbReference type="RuleBase" id="RU003357"/>
    </source>
</evidence>
<dbReference type="Pfam" id="PF00593">
    <property type="entry name" value="TonB_dep_Rec_b-barrel"/>
    <property type="match status" value="1"/>
</dbReference>
<evidence type="ECO:0000259" key="16">
    <source>
        <dbReference type="Pfam" id="PF07715"/>
    </source>
</evidence>
<evidence type="ECO:0000256" key="12">
    <source>
        <dbReference type="PROSITE-ProRule" id="PRU01360"/>
    </source>
</evidence>
<feature type="chain" id="PRO_5002131957" evidence="14">
    <location>
        <begin position="19"/>
        <end position="709"/>
    </location>
</feature>
<dbReference type="InterPro" id="IPR037066">
    <property type="entry name" value="Plug_dom_sf"/>
</dbReference>
<evidence type="ECO:0000256" key="2">
    <source>
        <dbReference type="ARBA" id="ARBA00022448"/>
    </source>
</evidence>
<evidence type="ECO:0000256" key="6">
    <source>
        <dbReference type="ARBA" id="ARBA00022729"/>
    </source>
</evidence>
<dbReference type="RefSeq" id="WP_041989802.1">
    <property type="nucleotide sequence ID" value="NZ_CDOD01000003.1"/>
</dbReference>
<evidence type="ECO:0000313" key="18">
    <source>
        <dbReference type="Proteomes" id="UP000038055"/>
    </source>
</evidence>
<dbReference type="PANTHER" id="PTHR32552:SF68">
    <property type="entry name" value="FERRICHROME OUTER MEMBRANE TRANSPORTER_PHAGE RECEPTOR"/>
    <property type="match status" value="1"/>
</dbReference>
<protein>
    <submittedName>
        <fullName evidence="17">TonB-dependent receptor plug domain protein</fullName>
    </submittedName>
</protein>
<dbReference type="PANTHER" id="PTHR32552">
    <property type="entry name" value="FERRICHROME IRON RECEPTOR-RELATED"/>
    <property type="match status" value="1"/>
</dbReference>
<feature type="signal peptide" evidence="14">
    <location>
        <begin position="1"/>
        <end position="18"/>
    </location>
</feature>
<reference evidence="18" key="1">
    <citation type="submission" date="2015-01" db="EMBL/GenBank/DDBJ databases">
        <authorList>
            <person name="MANFREDI Pablo"/>
        </authorList>
    </citation>
    <scope>NUCLEOTIDE SEQUENCE [LARGE SCALE GENOMIC DNA]</scope>
    <source>
        <strain evidence="18">Ccyn2B</strain>
    </source>
</reference>
<dbReference type="InterPro" id="IPR039426">
    <property type="entry name" value="TonB-dep_rcpt-like"/>
</dbReference>
<dbReference type="Gene3D" id="2.40.170.20">
    <property type="entry name" value="TonB-dependent receptor, beta-barrel domain"/>
    <property type="match status" value="1"/>
</dbReference>
<keyword evidence="5 12" id="KW-0812">Transmembrane</keyword>
<dbReference type="AlphaFoldDB" id="A0A0B7H1Z7"/>
<evidence type="ECO:0000259" key="15">
    <source>
        <dbReference type="Pfam" id="PF00593"/>
    </source>
</evidence>
<evidence type="ECO:0000256" key="4">
    <source>
        <dbReference type="ARBA" id="ARBA00022496"/>
    </source>
</evidence>
<dbReference type="EMBL" id="CDOD01000003">
    <property type="protein sequence ID" value="CEN32574.1"/>
    <property type="molecule type" value="Genomic_DNA"/>
</dbReference>
<feature type="domain" description="TonB-dependent receptor-like beta-barrel" evidence="15">
    <location>
        <begin position="260"/>
        <end position="675"/>
    </location>
</feature>
<evidence type="ECO:0000256" key="10">
    <source>
        <dbReference type="ARBA" id="ARBA00023136"/>
    </source>
</evidence>
<feature type="domain" description="TonB-dependent receptor plug" evidence="16">
    <location>
        <begin position="46"/>
        <end position="155"/>
    </location>
</feature>
<dbReference type="GO" id="GO:0015344">
    <property type="term" value="F:siderophore uptake transmembrane transporter activity"/>
    <property type="evidence" value="ECO:0007669"/>
    <property type="project" value="TreeGrafter"/>
</dbReference>
<keyword evidence="10 12" id="KW-0472">Membrane</keyword>
<organism evidence="17 18">
    <name type="scientific">Capnocytophaga cynodegmi</name>
    <dbReference type="NCBI Taxonomy" id="28189"/>
    <lineage>
        <taxon>Bacteria</taxon>
        <taxon>Pseudomonadati</taxon>
        <taxon>Bacteroidota</taxon>
        <taxon>Flavobacteriia</taxon>
        <taxon>Flavobacteriales</taxon>
        <taxon>Flavobacteriaceae</taxon>
        <taxon>Capnocytophaga</taxon>
    </lineage>
</organism>
<name>A0A0B7H1Z7_9FLAO</name>
<evidence type="ECO:0000256" key="14">
    <source>
        <dbReference type="SAM" id="SignalP"/>
    </source>
</evidence>
<accession>A0A0B7H1Z7</accession>
<dbReference type="InterPro" id="IPR000531">
    <property type="entry name" value="Beta-barrel_TonB"/>
</dbReference>
<dbReference type="Gene3D" id="2.170.130.10">
    <property type="entry name" value="TonB-dependent receptor, plug domain"/>
    <property type="match status" value="1"/>
</dbReference>
<gene>
    <name evidence="17" type="ORF">CCYN2B_110093</name>
</gene>
<evidence type="ECO:0000256" key="8">
    <source>
        <dbReference type="ARBA" id="ARBA00023065"/>
    </source>
</evidence>
<evidence type="ECO:0000313" key="17">
    <source>
        <dbReference type="EMBL" id="CEN32574.1"/>
    </source>
</evidence>
<evidence type="ECO:0000256" key="11">
    <source>
        <dbReference type="ARBA" id="ARBA00023237"/>
    </source>
</evidence>
<keyword evidence="4" id="KW-0410">Iron transport</keyword>
<dbReference type="InterPro" id="IPR036942">
    <property type="entry name" value="Beta-barrel_TonB_sf"/>
</dbReference>
<keyword evidence="6 14" id="KW-0732">Signal</keyword>
<dbReference type="SUPFAM" id="SSF56935">
    <property type="entry name" value="Porins"/>
    <property type="match status" value="1"/>
</dbReference>
<dbReference type="PROSITE" id="PS52016">
    <property type="entry name" value="TONB_DEPENDENT_REC_3"/>
    <property type="match status" value="1"/>
</dbReference>
<keyword evidence="3 12" id="KW-1134">Transmembrane beta strand</keyword>
<evidence type="ECO:0000256" key="5">
    <source>
        <dbReference type="ARBA" id="ARBA00022692"/>
    </source>
</evidence>
<dbReference type="Pfam" id="PF07715">
    <property type="entry name" value="Plug"/>
    <property type="match status" value="1"/>
</dbReference>
<keyword evidence="2 12" id="KW-0813">Transport</keyword>
<comment type="similarity">
    <text evidence="12 13">Belongs to the TonB-dependent receptor family.</text>
</comment>
<dbReference type="GO" id="GO:0009279">
    <property type="term" value="C:cell outer membrane"/>
    <property type="evidence" value="ECO:0007669"/>
    <property type="project" value="UniProtKB-SubCell"/>
</dbReference>